<dbReference type="GO" id="GO:0005524">
    <property type="term" value="F:ATP binding"/>
    <property type="evidence" value="ECO:0007669"/>
    <property type="project" value="UniProtKB-KW"/>
</dbReference>
<reference evidence="5 6" key="1">
    <citation type="submission" date="2022-07" db="EMBL/GenBank/DDBJ databases">
        <title>Novel species in genus cellulomonas.</title>
        <authorList>
            <person name="Ye L."/>
        </authorList>
    </citation>
    <scope>NUCLEOTIDE SEQUENCE [LARGE SCALE GENOMIC DNA]</scope>
    <source>
        <strain evidence="6">zg-Y338</strain>
    </source>
</reference>
<evidence type="ECO:0000259" key="4">
    <source>
        <dbReference type="PROSITE" id="PS50893"/>
    </source>
</evidence>
<dbReference type="SUPFAM" id="SSF52540">
    <property type="entry name" value="P-loop containing nucleoside triphosphate hydrolases"/>
    <property type="match status" value="1"/>
</dbReference>
<keyword evidence="2" id="KW-0547">Nucleotide-binding</keyword>
<evidence type="ECO:0000256" key="1">
    <source>
        <dbReference type="ARBA" id="ARBA00005417"/>
    </source>
</evidence>
<gene>
    <name evidence="5" type="ORF">NP064_09160</name>
</gene>
<dbReference type="InterPro" id="IPR003593">
    <property type="entry name" value="AAA+_ATPase"/>
</dbReference>
<accession>A0ABY5KWD3</accession>
<dbReference type="Proteomes" id="UP001316189">
    <property type="component" value="Chromosome"/>
</dbReference>
<proteinExistence type="inferred from homology"/>
<dbReference type="InterPro" id="IPR003439">
    <property type="entry name" value="ABC_transporter-like_ATP-bd"/>
</dbReference>
<keyword evidence="6" id="KW-1185">Reference proteome</keyword>
<dbReference type="EMBL" id="CP101988">
    <property type="protein sequence ID" value="UUI74013.1"/>
    <property type="molecule type" value="Genomic_DNA"/>
</dbReference>
<comment type="similarity">
    <text evidence="1">Belongs to the ABC transporter superfamily.</text>
</comment>
<dbReference type="PANTHER" id="PTHR24220:SF689">
    <property type="entry name" value="LIPOPROTEIN-RELEASING SYSTEM ATP-BINDING PROTEIN LOLD"/>
    <property type="match status" value="1"/>
</dbReference>
<evidence type="ECO:0000313" key="5">
    <source>
        <dbReference type="EMBL" id="UUI74013.1"/>
    </source>
</evidence>
<evidence type="ECO:0000256" key="2">
    <source>
        <dbReference type="ARBA" id="ARBA00022741"/>
    </source>
</evidence>
<dbReference type="RefSeq" id="WP_227569338.1">
    <property type="nucleotide sequence ID" value="NZ_CP101988.1"/>
</dbReference>
<name>A0ABY5KWD3_9CELL</name>
<dbReference type="InterPro" id="IPR027417">
    <property type="entry name" value="P-loop_NTPase"/>
</dbReference>
<dbReference type="PROSITE" id="PS00211">
    <property type="entry name" value="ABC_TRANSPORTER_1"/>
    <property type="match status" value="1"/>
</dbReference>
<dbReference type="InterPro" id="IPR015854">
    <property type="entry name" value="ABC_transpr_LolD-like"/>
</dbReference>
<organism evidence="5 6">
    <name type="scientific">Cellulomonas chengniuliangii</name>
    <dbReference type="NCBI Taxonomy" id="2968084"/>
    <lineage>
        <taxon>Bacteria</taxon>
        <taxon>Bacillati</taxon>
        <taxon>Actinomycetota</taxon>
        <taxon>Actinomycetes</taxon>
        <taxon>Micrococcales</taxon>
        <taxon>Cellulomonadaceae</taxon>
        <taxon>Cellulomonas</taxon>
    </lineage>
</organism>
<dbReference type="Gene3D" id="3.40.50.300">
    <property type="entry name" value="P-loop containing nucleotide triphosphate hydrolases"/>
    <property type="match status" value="1"/>
</dbReference>
<keyword evidence="3 5" id="KW-0067">ATP-binding</keyword>
<dbReference type="PROSITE" id="PS50893">
    <property type="entry name" value="ABC_TRANSPORTER_2"/>
    <property type="match status" value="1"/>
</dbReference>
<sequence length="218" mass="22350">MRLIVRLVARDLRHTYRGAPTPVLDGVSVEVPAGASAAIIGPSGSGKTTLLSLMGGLLPVQHGAAVAVDAADREWPVPAVASWVLQTVSLIPARTALDNVAIGAFSATGDRRVARARATSALASVGLATLAHSPARLLSGGEAQRVAIARALASGRPVVLADEPTGQLDAATSAVVLDALLGASGDRTVIVVTHDAEVAARCDITLELRDGTLRERRR</sequence>
<dbReference type="SMART" id="SM00382">
    <property type="entry name" value="AAA"/>
    <property type="match status" value="1"/>
</dbReference>
<feature type="domain" description="ABC transporter" evidence="4">
    <location>
        <begin position="7"/>
        <end position="218"/>
    </location>
</feature>
<protein>
    <submittedName>
        <fullName evidence="5">ATP-binding cassette domain-containing protein</fullName>
    </submittedName>
</protein>
<dbReference type="PANTHER" id="PTHR24220">
    <property type="entry name" value="IMPORT ATP-BINDING PROTEIN"/>
    <property type="match status" value="1"/>
</dbReference>
<evidence type="ECO:0000256" key="3">
    <source>
        <dbReference type="ARBA" id="ARBA00022840"/>
    </source>
</evidence>
<dbReference type="Pfam" id="PF00005">
    <property type="entry name" value="ABC_tran"/>
    <property type="match status" value="1"/>
</dbReference>
<evidence type="ECO:0000313" key="6">
    <source>
        <dbReference type="Proteomes" id="UP001316189"/>
    </source>
</evidence>
<dbReference type="InterPro" id="IPR017871">
    <property type="entry name" value="ABC_transporter-like_CS"/>
</dbReference>